<protein>
    <submittedName>
        <fullName evidence="2">Uncharacterized protein</fullName>
    </submittedName>
</protein>
<feature type="region of interest" description="Disordered" evidence="1">
    <location>
        <begin position="1"/>
        <end position="51"/>
    </location>
</feature>
<comment type="caution">
    <text evidence="2">The sequence shown here is derived from an EMBL/GenBank/DDBJ whole genome shotgun (WGS) entry which is preliminary data.</text>
</comment>
<dbReference type="EMBL" id="JAWIIV010000003">
    <property type="protein sequence ID" value="MEC4718514.1"/>
    <property type="molecule type" value="Genomic_DNA"/>
</dbReference>
<evidence type="ECO:0000313" key="2">
    <source>
        <dbReference type="EMBL" id="MEC4718514.1"/>
    </source>
</evidence>
<evidence type="ECO:0000313" key="3">
    <source>
        <dbReference type="Proteomes" id="UP001352263"/>
    </source>
</evidence>
<name>A0ABU6J5M3_9BURK</name>
<accession>A0ABU6J5M3</accession>
<reference evidence="2 3" key="1">
    <citation type="submission" date="2023-10" db="EMBL/GenBank/DDBJ databases">
        <title>Noviherbaspirillum sp. CPCC 100848 genome assembly.</title>
        <authorList>
            <person name="Li X.Y."/>
            <person name="Fang X.M."/>
        </authorList>
    </citation>
    <scope>NUCLEOTIDE SEQUENCE [LARGE SCALE GENOMIC DNA]</scope>
    <source>
        <strain evidence="2 3">CPCC 100848</strain>
    </source>
</reference>
<dbReference type="RefSeq" id="WP_326505250.1">
    <property type="nucleotide sequence ID" value="NZ_JAWIIV010000003.1"/>
</dbReference>
<keyword evidence="3" id="KW-1185">Reference proteome</keyword>
<dbReference type="Proteomes" id="UP001352263">
    <property type="component" value="Unassembled WGS sequence"/>
</dbReference>
<organism evidence="2 3">
    <name type="scientific">Noviherbaspirillum album</name>
    <dbReference type="NCBI Taxonomy" id="3080276"/>
    <lineage>
        <taxon>Bacteria</taxon>
        <taxon>Pseudomonadati</taxon>
        <taxon>Pseudomonadota</taxon>
        <taxon>Betaproteobacteria</taxon>
        <taxon>Burkholderiales</taxon>
        <taxon>Oxalobacteraceae</taxon>
        <taxon>Noviherbaspirillum</taxon>
    </lineage>
</organism>
<proteinExistence type="predicted"/>
<gene>
    <name evidence="2" type="ORF">RY831_05105</name>
</gene>
<sequence>MGIPPVAASGADAYRKVNNDDENGGCGKSAAPPDSKGGVNDPFDEEIKKLPDGPLRNELIFLRNSAGGV</sequence>
<evidence type="ECO:0000256" key="1">
    <source>
        <dbReference type="SAM" id="MobiDB-lite"/>
    </source>
</evidence>